<evidence type="ECO:0000259" key="1">
    <source>
        <dbReference type="Pfam" id="PF09643"/>
    </source>
</evidence>
<evidence type="ECO:0000313" key="3">
    <source>
        <dbReference type="Proteomes" id="UP000254161"/>
    </source>
</evidence>
<reference evidence="2 3" key="1">
    <citation type="submission" date="2018-06" db="EMBL/GenBank/DDBJ databases">
        <authorList>
            <consortium name="Pathogen Informatics"/>
            <person name="Doyle S."/>
        </authorList>
    </citation>
    <scope>NUCLEOTIDE SEQUENCE [LARGE SCALE GENOMIC DNA]</scope>
    <source>
        <strain evidence="2 3">NCTC12264</strain>
    </source>
</reference>
<organism evidence="2 3">
    <name type="scientific">Campylobacter upsaliensis</name>
    <dbReference type="NCBI Taxonomy" id="28080"/>
    <lineage>
        <taxon>Bacteria</taxon>
        <taxon>Pseudomonadati</taxon>
        <taxon>Campylobacterota</taxon>
        <taxon>Epsilonproteobacteria</taxon>
        <taxon>Campylobacterales</taxon>
        <taxon>Campylobacteraceae</taxon>
        <taxon>Campylobacter</taxon>
    </lineage>
</organism>
<dbReference type="RefSeq" id="WP_115629104.1">
    <property type="nucleotide sequence ID" value="NZ_UFUZ01000001.1"/>
</dbReference>
<dbReference type="AlphaFoldDB" id="A0A381EGN5"/>
<feature type="domain" description="YopX protein" evidence="1">
    <location>
        <begin position="8"/>
        <end position="151"/>
    </location>
</feature>
<dbReference type="InterPro" id="IPR010024">
    <property type="entry name" value="CHP16711"/>
</dbReference>
<dbReference type="EMBL" id="UFUZ01000001">
    <property type="protein sequence ID" value="SUX26194.1"/>
    <property type="molecule type" value="Genomic_DNA"/>
</dbReference>
<dbReference type="Gene3D" id="2.30.30.290">
    <property type="entry name" value="YopX-like domains"/>
    <property type="match status" value="1"/>
</dbReference>
<protein>
    <submittedName>
        <fullName evidence="2">Prophage Lp1 protein 30</fullName>
    </submittedName>
</protein>
<dbReference type="InterPro" id="IPR019096">
    <property type="entry name" value="YopX_protein"/>
</dbReference>
<gene>
    <name evidence="2" type="ORF">NCTC12264_00415</name>
</gene>
<proteinExistence type="predicted"/>
<dbReference type="SUPFAM" id="SSF159006">
    <property type="entry name" value="YopX-like"/>
    <property type="match status" value="1"/>
</dbReference>
<name>A0A381EGN5_CAMUP</name>
<sequence>MKLKDFDFRIWDKNKEAFLKQEPTLIKLDNERVIAGRISRFYANTADIADMFIGNGNDLEIELWSGFYDSKGTKIYEGDIVKYRSNTTPLVAVFERSTFYIVDTSIEKHLQVDCGTRLQGIYENRSNGYKDNKLECLEVLGNIYENAELLKVKE</sequence>
<dbReference type="Pfam" id="PF09643">
    <property type="entry name" value="YopX"/>
    <property type="match status" value="1"/>
</dbReference>
<evidence type="ECO:0000313" key="2">
    <source>
        <dbReference type="EMBL" id="SUX26194.1"/>
    </source>
</evidence>
<dbReference type="InterPro" id="IPR023385">
    <property type="entry name" value="YopX-like_C"/>
</dbReference>
<dbReference type="Proteomes" id="UP000254161">
    <property type="component" value="Unassembled WGS sequence"/>
</dbReference>
<accession>A0A381EGN5</accession>
<dbReference type="NCBIfam" id="TIGR01671">
    <property type="entry name" value="phage_TIGR01671"/>
    <property type="match status" value="1"/>
</dbReference>